<keyword evidence="4" id="KW-1185">Reference proteome</keyword>
<dbReference type="EMBL" id="SACY01000006">
    <property type="protein sequence ID" value="RVU23384.1"/>
    <property type="molecule type" value="Genomic_DNA"/>
</dbReference>
<feature type="chain" id="PRO_5019416655" evidence="1">
    <location>
        <begin position="20"/>
        <end position="354"/>
    </location>
</feature>
<sequence length="354" mass="40849">MIKRLLILFTFCFNLGLFAQTKTNHHHVIVIMTDGLRWQDVFRGMDPEIANNKKYHHGDSLEIFKKYWANTAEERRQKLMPFFWSTIQSKGQIHGNRDKGSMMNVSNPYWFSYPGYSELTTGQVDTAVNSNDYKPNPNTNFFEYLNTLPTYKGKVVAFGAWGAFDRILNENRSGFPVINAFDEYVSVGKDANAQLLTNMVKDTHRPFGEGEVLDVFMHYQIMHYLKKEKPLAAFLSYGDTDEFAHEGNYSYYLDGAHSFDKYVSDIWNFVQSDPEFKDNTTLLITTDHGRGEAIKSQWTSHGQKVLDSHQTWYVMLGKGVANLGEVSSKEQTYTKDLIHKVADLMRVDFKSIKK</sequence>
<dbReference type="OrthoDB" id="9791578at2"/>
<dbReference type="Proteomes" id="UP000282832">
    <property type="component" value="Unassembled WGS sequence"/>
</dbReference>
<name>A0A437PMS4_9BACT</name>
<keyword evidence="1" id="KW-0732">Signal</keyword>
<evidence type="ECO:0000256" key="1">
    <source>
        <dbReference type="SAM" id="SignalP"/>
    </source>
</evidence>
<evidence type="ECO:0000259" key="2">
    <source>
        <dbReference type="Pfam" id="PF01676"/>
    </source>
</evidence>
<protein>
    <submittedName>
        <fullName evidence="3">Phosphoglyceromutase</fullName>
    </submittedName>
</protein>
<feature type="signal peptide" evidence="1">
    <location>
        <begin position="1"/>
        <end position="19"/>
    </location>
</feature>
<feature type="domain" description="Metalloenzyme" evidence="2">
    <location>
        <begin position="226"/>
        <end position="302"/>
    </location>
</feature>
<evidence type="ECO:0000313" key="4">
    <source>
        <dbReference type="Proteomes" id="UP000282832"/>
    </source>
</evidence>
<dbReference type="InterPro" id="IPR006124">
    <property type="entry name" value="Metalloenzyme"/>
</dbReference>
<dbReference type="GO" id="GO:0003824">
    <property type="term" value="F:catalytic activity"/>
    <property type="evidence" value="ECO:0007669"/>
    <property type="project" value="InterPro"/>
</dbReference>
<dbReference type="GO" id="GO:0046872">
    <property type="term" value="F:metal ion binding"/>
    <property type="evidence" value="ECO:0007669"/>
    <property type="project" value="InterPro"/>
</dbReference>
<organism evidence="3 4">
    <name type="scientific">Sandaracinomonas limnophila</name>
    <dbReference type="NCBI Taxonomy" id="1862386"/>
    <lineage>
        <taxon>Bacteria</taxon>
        <taxon>Pseudomonadati</taxon>
        <taxon>Bacteroidota</taxon>
        <taxon>Cytophagia</taxon>
        <taxon>Cytophagales</taxon>
        <taxon>Flectobacillaceae</taxon>
        <taxon>Sandaracinomonas</taxon>
    </lineage>
</organism>
<dbReference type="InterPro" id="IPR017850">
    <property type="entry name" value="Alkaline_phosphatase_core_sf"/>
</dbReference>
<proteinExistence type="predicted"/>
<gene>
    <name evidence="3" type="ORF">EOJ36_11675</name>
</gene>
<reference evidence="3 4" key="1">
    <citation type="submission" date="2019-01" db="EMBL/GenBank/DDBJ databases">
        <authorList>
            <person name="Chen W.-M."/>
        </authorList>
    </citation>
    <scope>NUCLEOTIDE SEQUENCE [LARGE SCALE GENOMIC DNA]</scope>
    <source>
        <strain evidence="3 4">FSY-15</strain>
    </source>
</reference>
<accession>A0A437PMS4</accession>
<evidence type="ECO:0000313" key="3">
    <source>
        <dbReference type="EMBL" id="RVU23384.1"/>
    </source>
</evidence>
<dbReference type="Pfam" id="PF01676">
    <property type="entry name" value="Metalloenzyme"/>
    <property type="match status" value="1"/>
</dbReference>
<dbReference type="Gene3D" id="3.40.720.10">
    <property type="entry name" value="Alkaline Phosphatase, subunit A"/>
    <property type="match status" value="1"/>
</dbReference>
<dbReference type="RefSeq" id="WP_127805586.1">
    <property type="nucleotide sequence ID" value="NZ_SACY01000006.1"/>
</dbReference>
<dbReference type="AlphaFoldDB" id="A0A437PMS4"/>
<dbReference type="SUPFAM" id="SSF53649">
    <property type="entry name" value="Alkaline phosphatase-like"/>
    <property type="match status" value="1"/>
</dbReference>
<comment type="caution">
    <text evidence="3">The sequence shown here is derived from an EMBL/GenBank/DDBJ whole genome shotgun (WGS) entry which is preliminary data.</text>
</comment>